<keyword evidence="1" id="KW-0812">Transmembrane</keyword>
<dbReference type="EMBL" id="JAMSHJ010000007">
    <property type="protein sequence ID" value="KAI5389466.1"/>
    <property type="molecule type" value="Genomic_DNA"/>
</dbReference>
<accession>A0A9D4ZYS7</accession>
<dbReference type="AlphaFoldDB" id="A0A9D4ZYS7"/>
<keyword evidence="3" id="KW-1185">Reference proteome</keyword>
<dbReference type="Proteomes" id="UP001058974">
    <property type="component" value="Chromosome 7"/>
</dbReference>
<comment type="caution">
    <text evidence="2">The sequence shown here is derived from an EMBL/GenBank/DDBJ whole genome shotgun (WGS) entry which is preliminary data.</text>
</comment>
<name>A0A9D4ZYS7_PEA</name>
<evidence type="ECO:0000256" key="1">
    <source>
        <dbReference type="SAM" id="Phobius"/>
    </source>
</evidence>
<feature type="transmembrane region" description="Helical" evidence="1">
    <location>
        <begin position="28"/>
        <end position="49"/>
    </location>
</feature>
<dbReference type="Gramene" id="Psat07G0493900-T1">
    <property type="protein sequence ID" value="KAI5389466.1"/>
    <property type="gene ID" value="KIW84_074939"/>
</dbReference>
<gene>
    <name evidence="2" type="ORF">KIW84_074939</name>
</gene>
<proteinExistence type="predicted"/>
<evidence type="ECO:0000313" key="2">
    <source>
        <dbReference type="EMBL" id="KAI5389466.1"/>
    </source>
</evidence>
<keyword evidence="1" id="KW-1133">Transmembrane helix</keyword>
<organism evidence="2 3">
    <name type="scientific">Pisum sativum</name>
    <name type="common">Garden pea</name>
    <name type="synonym">Lathyrus oleraceus</name>
    <dbReference type="NCBI Taxonomy" id="3888"/>
    <lineage>
        <taxon>Eukaryota</taxon>
        <taxon>Viridiplantae</taxon>
        <taxon>Streptophyta</taxon>
        <taxon>Embryophyta</taxon>
        <taxon>Tracheophyta</taxon>
        <taxon>Spermatophyta</taxon>
        <taxon>Magnoliopsida</taxon>
        <taxon>eudicotyledons</taxon>
        <taxon>Gunneridae</taxon>
        <taxon>Pentapetalae</taxon>
        <taxon>rosids</taxon>
        <taxon>fabids</taxon>
        <taxon>Fabales</taxon>
        <taxon>Fabaceae</taxon>
        <taxon>Papilionoideae</taxon>
        <taxon>50 kb inversion clade</taxon>
        <taxon>NPAAA clade</taxon>
        <taxon>Hologalegina</taxon>
        <taxon>IRL clade</taxon>
        <taxon>Fabeae</taxon>
        <taxon>Lathyrus</taxon>
    </lineage>
</organism>
<reference evidence="2 3" key="1">
    <citation type="journal article" date="2022" name="Nat. Genet.">
        <title>Improved pea reference genome and pan-genome highlight genomic features and evolutionary characteristics.</title>
        <authorList>
            <person name="Yang T."/>
            <person name="Liu R."/>
            <person name="Luo Y."/>
            <person name="Hu S."/>
            <person name="Wang D."/>
            <person name="Wang C."/>
            <person name="Pandey M.K."/>
            <person name="Ge S."/>
            <person name="Xu Q."/>
            <person name="Li N."/>
            <person name="Li G."/>
            <person name="Huang Y."/>
            <person name="Saxena R.K."/>
            <person name="Ji Y."/>
            <person name="Li M."/>
            <person name="Yan X."/>
            <person name="He Y."/>
            <person name="Liu Y."/>
            <person name="Wang X."/>
            <person name="Xiang C."/>
            <person name="Varshney R.K."/>
            <person name="Ding H."/>
            <person name="Gao S."/>
            <person name="Zong X."/>
        </authorList>
    </citation>
    <scope>NUCLEOTIDE SEQUENCE [LARGE SCALE GENOMIC DNA]</scope>
    <source>
        <strain evidence="2 3">cv. Zhongwan 6</strain>
    </source>
</reference>
<evidence type="ECO:0000313" key="3">
    <source>
        <dbReference type="Proteomes" id="UP001058974"/>
    </source>
</evidence>
<keyword evidence="1" id="KW-0472">Membrane</keyword>
<protein>
    <submittedName>
        <fullName evidence="2">Uncharacterized protein</fullName>
    </submittedName>
</protein>
<feature type="non-terminal residue" evidence="2">
    <location>
        <position position="1"/>
    </location>
</feature>
<sequence>IRQLLPPPILDYILQHVLLYSKTELERIIMASMRYLLIWVILFLCVLSFSTKPSARNIPNVSKLNSDLYEMSMKRLLGQGNRRPKCKRGRFTYAVSVSRLRQDQPRCHNY</sequence>